<dbReference type="GO" id="GO:0004577">
    <property type="term" value="F:N-acetylglucosaminyldiphosphodolichol N-acetylglucosaminyltransferase activity"/>
    <property type="evidence" value="ECO:0007669"/>
    <property type="project" value="UniProtKB-EC"/>
</dbReference>
<comment type="catalytic activity">
    <reaction evidence="11">
        <text>an N-acetyl-alpha-D-glucosaminyl-diphospho-di-trans,poly-cis-dolichol + UDP-N-acetyl-alpha-D-glucosamine = an N,N'-diacetylchitobiosyl-diphospho-di-trans,poly-cis-dolichol + UDP + H(+)</text>
        <dbReference type="Rhea" id="RHEA:23380"/>
        <dbReference type="Rhea" id="RHEA-COMP:19507"/>
        <dbReference type="Rhea" id="RHEA-COMP:19510"/>
        <dbReference type="ChEBI" id="CHEBI:15378"/>
        <dbReference type="ChEBI" id="CHEBI:57269"/>
        <dbReference type="ChEBI" id="CHEBI:57705"/>
        <dbReference type="ChEBI" id="CHEBI:58223"/>
        <dbReference type="ChEBI" id="CHEBI:58427"/>
        <dbReference type="EC" id="2.4.1.141"/>
    </reaction>
</comment>
<sequence>MHHLFVTVGTTEFDRLVAAVLAPPFLAAAAAAGFGSLAVQLGRSPAAWRMATAAAAAAAAALPAADGAVRWADPATGIAIEAFTLKPSLEPDMRRAARIVSHAGAGSVLEALDLHRPLLVVANPDLMDNHQQELATALQRLGVLVCADSPDDLVRVFESADFEALVPLGRPDPAAFSSIMLEAAGLPIAGASAQ</sequence>
<comment type="function">
    <text evidence="9 12">Involved in protein N-glycosylation. Essential for the second step of the dolichol-linked oligosaccharide pathway.</text>
</comment>
<evidence type="ECO:0000259" key="14">
    <source>
        <dbReference type="Pfam" id="PF04101"/>
    </source>
</evidence>
<keyword evidence="7 12" id="KW-0808">Transferase</keyword>
<feature type="domain" description="Glycosyl transferase family 28 C-terminal" evidence="14">
    <location>
        <begin position="4"/>
        <end position="159"/>
    </location>
</feature>
<proteinExistence type="inferred from homology"/>
<name>A0ABR4NDF4_9FUNG</name>
<dbReference type="EC" id="2.4.1.141" evidence="4 12"/>
<evidence type="ECO:0000256" key="12">
    <source>
        <dbReference type="RuleBase" id="RU362128"/>
    </source>
</evidence>
<keyword evidence="6 12" id="KW-0328">Glycosyltransferase</keyword>
<evidence type="ECO:0000256" key="2">
    <source>
        <dbReference type="ARBA" id="ARBA00006962"/>
    </source>
</evidence>
<evidence type="ECO:0000256" key="13">
    <source>
        <dbReference type="SAM" id="Phobius"/>
    </source>
</evidence>
<evidence type="ECO:0000256" key="3">
    <source>
        <dbReference type="ARBA" id="ARBA00011198"/>
    </source>
</evidence>
<organism evidence="15 17">
    <name type="scientific">Polyrhizophydium stewartii</name>
    <dbReference type="NCBI Taxonomy" id="2732419"/>
    <lineage>
        <taxon>Eukaryota</taxon>
        <taxon>Fungi</taxon>
        <taxon>Fungi incertae sedis</taxon>
        <taxon>Chytridiomycota</taxon>
        <taxon>Chytridiomycota incertae sedis</taxon>
        <taxon>Chytridiomycetes</taxon>
        <taxon>Rhizophydiales</taxon>
        <taxon>Rhizophydiales incertae sedis</taxon>
        <taxon>Polyrhizophydium</taxon>
    </lineage>
</organism>
<evidence type="ECO:0000256" key="8">
    <source>
        <dbReference type="ARBA" id="ARBA00022824"/>
    </source>
</evidence>
<dbReference type="EMBL" id="JADGIZ020000010">
    <property type="protein sequence ID" value="KAL2917526.1"/>
    <property type="molecule type" value="Genomic_DNA"/>
</dbReference>
<dbReference type="Gene3D" id="3.40.50.2000">
    <property type="entry name" value="Glycogen Phosphorylase B"/>
    <property type="match status" value="1"/>
</dbReference>
<evidence type="ECO:0000313" key="15">
    <source>
        <dbReference type="EMBL" id="KAL2917526.1"/>
    </source>
</evidence>
<dbReference type="SUPFAM" id="SSF53756">
    <property type="entry name" value="UDP-Glycosyltransferase/glycogen phosphorylase"/>
    <property type="match status" value="1"/>
</dbReference>
<dbReference type="InterPro" id="IPR007235">
    <property type="entry name" value="Glyco_trans_28_C"/>
</dbReference>
<dbReference type="PANTHER" id="PTHR12867">
    <property type="entry name" value="GLYCOSYL TRANSFERASE-RELATED"/>
    <property type="match status" value="1"/>
</dbReference>
<evidence type="ECO:0000256" key="6">
    <source>
        <dbReference type="ARBA" id="ARBA00022676"/>
    </source>
</evidence>
<comment type="subcellular location">
    <subcellularLocation>
        <location evidence="1 12">Endoplasmic reticulum</location>
    </subcellularLocation>
</comment>
<keyword evidence="17" id="KW-1185">Reference proteome</keyword>
<dbReference type="Proteomes" id="UP001527925">
    <property type="component" value="Unassembled WGS sequence"/>
</dbReference>
<evidence type="ECO:0000256" key="9">
    <source>
        <dbReference type="ARBA" id="ARBA00024804"/>
    </source>
</evidence>
<protein>
    <recommendedName>
        <fullName evidence="5 12">UDP-N-acetylglucosamine transferase subunit ALG13</fullName>
        <ecNumber evidence="4 12">2.4.1.141</ecNumber>
    </recommendedName>
    <alternativeName>
        <fullName evidence="10 12">Asparagine-linked glycosylation protein 13</fullName>
    </alternativeName>
</protein>
<evidence type="ECO:0000256" key="7">
    <source>
        <dbReference type="ARBA" id="ARBA00022679"/>
    </source>
</evidence>
<keyword evidence="13" id="KW-1133">Transmembrane helix</keyword>
<dbReference type="EMBL" id="JADGIZ020000010">
    <property type="protein sequence ID" value="KAL2917551.1"/>
    <property type="molecule type" value="Genomic_DNA"/>
</dbReference>
<keyword evidence="8 12" id="KW-0256">Endoplasmic reticulum</keyword>
<comment type="subunit">
    <text evidence="3 12">Heterodimer with ALG14 to form a functional enzyme.</text>
</comment>
<comment type="similarity">
    <text evidence="2 12">Belongs to the glycosyltransferase 28 family.</text>
</comment>
<reference evidence="15 17" key="1">
    <citation type="submission" date="2023-09" db="EMBL/GenBank/DDBJ databases">
        <title>Pangenome analysis of Batrachochytrium dendrobatidis and related Chytrids.</title>
        <authorList>
            <person name="Yacoub M.N."/>
            <person name="Stajich J.E."/>
            <person name="James T.Y."/>
        </authorList>
    </citation>
    <scope>NUCLEOTIDE SEQUENCE [LARGE SCALE GENOMIC DNA]</scope>
    <source>
        <strain evidence="15 17">JEL0888</strain>
    </source>
</reference>
<accession>A0ABR4NDF4</accession>
<feature type="transmembrane region" description="Helical" evidence="13">
    <location>
        <begin position="16"/>
        <end position="39"/>
    </location>
</feature>
<keyword evidence="13" id="KW-0472">Membrane</keyword>
<evidence type="ECO:0000313" key="17">
    <source>
        <dbReference type="Proteomes" id="UP001527925"/>
    </source>
</evidence>
<dbReference type="InterPro" id="IPR039042">
    <property type="entry name" value="Alg13-like"/>
</dbReference>
<dbReference type="PANTHER" id="PTHR12867:SF6">
    <property type="entry name" value="N-ACETYLGLUCOSAMINYLDIPHOSPHODOLICHOL N-ACETYLGLUCOSAMINYLTRANSFERASE"/>
    <property type="match status" value="1"/>
</dbReference>
<evidence type="ECO:0000256" key="1">
    <source>
        <dbReference type="ARBA" id="ARBA00004240"/>
    </source>
</evidence>
<dbReference type="Pfam" id="PF04101">
    <property type="entry name" value="Glyco_tran_28_C"/>
    <property type="match status" value="1"/>
</dbReference>
<comment type="caution">
    <text evidence="15">The sequence shown here is derived from an EMBL/GenBank/DDBJ whole genome shotgun (WGS) entry which is preliminary data.</text>
</comment>
<evidence type="ECO:0000256" key="5">
    <source>
        <dbReference type="ARBA" id="ARBA00017468"/>
    </source>
</evidence>
<gene>
    <name evidence="15" type="primary">ALG13_1</name>
    <name evidence="12" type="synonym">ALG13</name>
    <name evidence="16" type="synonym">ALG13_2</name>
    <name evidence="15" type="ORF">HK105_202807</name>
    <name evidence="16" type="ORF">HK105_202834</name>
</gene>
<evidence type="ECO:0000313" key="16">
    <source>
        <dbReference type="EMBL" id="KAL2917551.1"/>
    </source>
</evidence>
<evidence type="ECO:0000256" key="4">
    <source>
        <dbReference type="ARBA" id="ARBA00012614"/>
    </source>
</evidence>
<keyword evidence="13" id="KW-0812">Transmembrane</keyword>
<evidence type="ECO:0000256" key="11">
    <source>
        <dbReference type="ARBA" id="ARBA00048184"/>
    </source>
</evidence>
<evidence type="ECO:0000256" key="10">
    <source>
        <dbReference type="ARBA" id="ARBA00032061"/>
    </source>
</evidence>